<feature type="compositionally biased region" description="Basic and acidic residues" evidence="1">
    <location>
        <begin position="62"/>
        <end position="76"/>
    </location>
</feature>
<dbReference type="EMBL" id="JACBYW010000001">
    <property type="protein sequence ID" value="NYH77695.1"/>
    <property type="molecule type" value="Genomic_DNA"/>
</dbReference>
<evidence type="ECO:0000313" key="3">
    <source>
        <dbReference type="Proteomes" id="UP000548304"/>
    </source>
</evidence>
<dbReference type="Proteomes" id="UP000548304">
    <property type="component" value="Unassembled WGS sequence"/>
</dbReference>
<keyword evidence="3" id="KW-1185">Reference proteome</keyword>
<evidence type="ECO:0000256" key="1">
    <source>
        <dbReference type="SAM" id="MobiDB-lite"/>
    </source>
</evidence>
<comment type="caution">
    <text evidence="2">The sequence shown here is derived from an EMBL/GenBank/DDBJ whole genome shotgun (WGS) entry which is preliminary data.</text>
</comment>
<sequence length="95" mass="9934">MPYRWVGAADFGAGFVRFGGCAAALGLAGASSVERVLPESAWCLRARRVMGGFRTIFPSGDRPSDGARRGPSEGRPRGYQGVRVSVTEVGAVSST</sequence>
<proteinExistence type="predicted"/>
<accession>A0A852YXM6</accession>
<reference evidence="2 3" key="1">
    <citation type="submission" date="2020-07" db="EMBL/GenBank/DDBJ databases">
        <title>Genomic Encyclopedia of Type Strains, Phase III (KMG-III): the genomes of soil and plant-associated and newly described type strains.</title>
        <authorList>
            <person name="Whitman W."/>
        </authorList>
    </citation>
    <scope>NUCLEOTIDE SEQUENCE [LARGE SCALE GENOMIC DNA]</scope>
    <source>
        <strain evidence="2 3">CECT 8576</strain>
    </source>
</reference>
<gene>
    <name evidence="2" type="ORF">FHR84_001009</name>
</gene>
<organism evidence="2 3">
    <name type="scientific">Actinopolyspora biskrensis</name>
    <dbReference type="NCBI Taxonomy" id="1470178"/>
    <lineage>
        <taxon>Bacteria</taxon>
        <taxon>Bacillati</taxon>
        <taxon>Actinomycetota</taxon>
        <taxon>Actinomycetes</taxon>
        <taxon>Actinopolysporales</taxon>
        <taxon>Actinopolysporaceae</taxon>
        <taxon>Actinopolyspora</taxon>
    </lineage>
</organism>
<name>A0A852YXM6_9ACTN</name>
<evidence type="ECO:0000313" key="2">
    <source>
        <dbReference type="EMBL" id="NYH77695.1"/>
    </source>
</evidence>
<dbReference type="AlphaFoldDB" id="A0A852YXM6"/>
<feature type="region of interest" description="Disordered" evidence="1">
    <location>
        <begin position="56"/>
        <end position="81"/>
    </location>
</feature>
<protein>
    <submittedName>
        <fullName evidence="2">Uncharacterized protein</fullName>
    </submittedName>
</protein>